<gene>
    <name evidence="12" type="ORF">S06H3_15817</name>
</gene>
<dbReference type="InterPro" id="IPR000531">
    <property type="entry name" value="Beta-barrel_TonB"/>
</dbReference>
<dbReference type="Pfam" id="PF00593">
    <property type="entry name" value="TonB_dep_Rec_b-barrel"/>
    <property type="match status" value="1"/>
</dbReference>
<dbReference type="GO" id="GO:0015344">
    <property type="term" value="F:siderophore uptake transmembrane transporter activity"/>
    <property type="evidence" value="ECO:0007669"/>
    <property type="project" value="TreeGrafter"/>
</dbReference>
<dbReference type="PANTHER" id="PTHR32552:SF68">
    <property type="entry name" value="FERRICHROME OUTER MEMBRANE TRANSPORTER_PHAGE RECEPTOR"/>
    <property type="match status" value="1"/>
</dbReference>
<evidence type="ECO:0000313" key="12">
    <source>
        <dbReference type="EMBL" id="GAI12842.1"/>
    </source>
</evidence>
<comment type="caution">
    <text evidence="12">The sequence shown here is derived from an EMBL/GenBank/DDBJ whole genome shotgun (WGS) entry which is preliminary data.</text>
</comment>
<accession>X1L0I3</accession>
<keyword evidence="8" id="KW-0798">TonB box</keyword>
<proteinExistence type="predicted"/>
<dbReference type="SUPFAM" id="SSF56935">
    <property type="entry name" value="Porins"/>
    <property type="match status" value="1"/>
</dbReference>
<keyword evidence="9" id="KW-0472">Membrane</keyword>
<evidence type="ECO:0000256" key="9">
    <source>
        <dbReference type="ARBA" id="ARBA00023136"/>
    </source>
</evidence>
<feature type="domain" description="TonB-dependent receptor-like beta-barrel" evidence="11">
    <location>
        <begin position="14"/>
        <end position="249"/>
    </location>
</feature>
<evidence type="ECO:0000259" key="11">
    <source>
        <dbReference type="Pfam" id="PF00593"/>
    </source>
</evidence>
<evidence type="ECO:0000256" key="2">
    <source>
        <dbReference type="ARBA" id="ARBA00022448"/>
    </source>
</evidence>
<feature type="non-terminal residue" evidence="12">
    <location>
        <position position="1"/>
    </location>
</feature>
<protein>
    <recommendedName>
        <fullName evidence="11">TonB-dependent receptor-like beta-barrel domain-containing protein</fullName>
    </recommendedName>
</protein>
<keyword evidence="4" id="KW-0812">Transmembrane</keyword>
<keyword evidence="7" id="KW-0406">Ion transport</keyword>
<keyword evidence="2" id="KW-0813">Transport</keyword>
<dbReference type="Gene3D" id="2.40.170.20">
    <property type="entry name" value="TonB-dependent receptor, beta-barrel domain"/>
    <property type="match status" value="1"/>
</dbReference>
<dbReference type="PANTHER" id="PTHR32552">
    <property type="entry name" value="FERRICHROME IRON RECEPTOR-RELATED"/>
    <property type="match status" value="1"/>
</dbReference>
<dbReference type="GO" id="GO:0009279">
    <property type="term" value="C:cell outer membrane"/>
    <property type="evidence" value="ECO:0007669"/>
    <property type="project" value="UniProtKB-SubCell"/>
</dbReference>
<dbReference type="AlphaFoldDB" id="X1L0I3"/>
<comment type="subcellular location">
    <subcellularLocation>
        <location evidence="1">Cell outer membrane</location>
        <topology evidence="1">Multi-pass membrane protein</topology>
    </subcellularLocation>
</comment>
<evidence type="ECO:0000256" key="5">
    <source>
        <dbReference type="ARBA" id="ARBA00022729"/>
    </source>
</evidence>
<dbReference type="InterPro" id="IPR039426">
    <property type="entry name" value="TonB-dep_rcpt-like"/>
</dbReference>
<evidence type="ECO:0000256" key="8">
    <source>
        <dbReference type="ARBA" id="ARBA00023077"/>
    </source>
</evidence>
<keyword evidence="3" id="KW-0410">Iron transport</keyword>
<evidence type="ECO:0000256" key="10">
    <source>
        <dbReference type="ARBA" id="ARBA00023237"/>
    </source>
</evidence>
<evidence type="ECO:0000256" key="7">
    <source>
        <dbReference type="ARBA" id="ARBA00023065"/>
    </source>
</evidence>
<organism evidence="12">
    <name type="scientific">marine sediment metagenome</name>
    <dbReference type="NCBI Taxonomy" id="412755"/>
    <lineage>
        <taxon>unclassified sequences</taxon>
        <taxon>metagenomes</taxon>
        <taxon>ecological metagenomes</taxon>
    </lineage>
</organism>
<reference evidence="12" key="1">
    <citation type="journal article" date="2014" name="Front. Microbiol.">
        <title>High frequency of phylogenetically diverse reductive dehalogenase-homologous genes in deep subseafloor sedimentary metagenomes.</title>
        <authorList>
            <person name="Kawai M."/>
            <person name="Futagami T."/>
            <person name="Toyoda A."/>
            <person name="Takaki Y."/>
            <person name="Nishi S."/>
            <person name="Hori S."/>
            <person name="Arai W."/>
            <person name="Tsubouchi T."/>
            <person name="Morono Y."/>
            <person name="Uchiyama I."/>
            <person name="Ito T."/>
            <person name="Fujiyama A."/>
            <person name="Inagaki F."/>
            <person name="Takami H."/>
        </authorList>
    </citation>
    <scope>NUCLEOTIDE SEQUENCE</scope>
    <source>
        <strain evidence="12">Expedition CK06-06</strain>
    </source>
</reference>
<sequence>ITSTDLIRQKWLDNDFYGFTWSLNYKHRRLDAFFGGGWNNYDGRHFGNVIWARMSGETEINHEWYRNKGLKRDWNTYLKMNYQTGKRVSLFGDLQYRHIGHNIDGIDDDLSVLSESHVYRFVNPKLGATFDISNQQRFALSVAMGNREPNRSNFVDADPAHPVPTYETMLDYELAYRFTGTRTVLEANLFYMDYHNQLVLTGEINDVGVAIMTNIDDSYRMGIELIAGIIPAGKVNWDMNLTLSRNRIRNFTSYVDNWDFWSDPENEPYQVVSDLGETDLSLYLY</sequence>
<dbReference type="EMBL" id="BARV01007795">
    <property type="protein sequence ID" value="GAI12842.1"/>
    <property type="molecule type" value="Genomic_DNA"/>
</dbReference>
<name>X1L0I3_9ZZZZ</name>
<keyword evidence="6" id="KW-0408">Iron</keyword>
<keyword evidence="10" id="KW-0998">Cell outer membrane</keyword>
<evidence type="ECO:0000256" key="3">
    <source>
        <dbReference type="ARBA" id="ARBA00022496"/>
    </source>
</evidence>
<evidence type="ECO:0000256" key="6">
    <source>
        <dbReference type="ARBA" id="ARBA00023004"/>
    </source>
</evidence>
<keyword evidence="5" id="KW-0732">Signal</keyword>
<evidence type="ECO:0000256" key="4">
    <source>
        <dbReference type="ARBA" id="ARBA00022692"/>
    </source>
</evidence>
<dbReference type="InterPro" id="IPR036942">
    <property type="entry name" value="Beta-barrel_TonB_sf"/>
</dbReference>
<evidence type="ECO:0000256" key="1">
    <source>
        <dbReference type="ARBA" id="ARBA00004571"/>
    </source>
</evidence>